<protein>
    <submittedName>
        <fullName evidence="3">Putative endonuclease</fullName>
    </submittedName>
</protein>
<dbReference type="CDD" id="cd10456">
    <property type="entry name" value="GIY-YIG_UPF0213"/>
    <property type="match status" value="1"/>
</dbReference>
<comment type="caution">
    <text evidence="3">The sequence shown here is derived from an EMBL/GenBank/DDBJ whole genome shotgun (WGS) entry which is preliminary data.</text>
</comment>
<dbReference type="GO" id="GO:0004519">
    <property type="term" value="F:endonuclease activity"/>
    <property type="evidence" value="ECO:0007669"/>
    <property type="project" value="UniProtKB-KW"/>
</dbReference>
<dbReference type="Proteomes" id="UP000536640">
    <property type="component" value="Unassembled WGS sequence"/>
</dbReference>
<dbReference type="RefSeq" id="WP_226968338.1">
    <property type="nucleotide sequence ID" value="NZ_JACHHW010000006.1"/>
</dbReference>
<comment type="similarity">
    <text evidence="1">Belongs to the UPF0213 family.</text>
</comment>
<evidence type="ECO:0000313" key="3">
    <source>
        <dbReference type="EMBL" id="MBB5188051.1"/>
    </source>
</evidence>
<reference evidence="3 4" key="1">
    <citation type="submission" date="2020-08" db="EMBL/GenBank/DDBJ databases">
        <title>Genomic Encyclopedia of Type Strains, Phase IV (KMG-IV): sequencing the most valuable type-strain genomes for metagenomic binning, comparative biology and taxonomic classification.</title>
        <authorList>
            <person name="Goeker M."/>
        </authorList>
    </citation>
    <scope>NUCLEOTIDE SEQUENCE [LARGE SCALE GENOMIC DNA]</scope>
    <source>
        <strain evidence="3 4">DSM 25701</strain>
    </source>
</reference>
<keyword evidence="4" id="KW-1185">Reference proteome</keyword>
<dbReference type="InterPro" id="IPR035901">
    <property type="entry name" value="GIY-YIG_endonuc_sf"/>
</dbReference>
<sequence length="92" mass="10537">MSSPWWVYMVRSRSGKLYTGISTDPERRFREHCGEGGRGARFFRGDPPEAIVYRETAENRSEASQREAVIKKMKRSAKDSLILQVNAAFPEV</sequence>
<dbReference type="SUPFAM" id="SSF82771">
    <property type="entry name" value="GIY-YIG endonuclease"/>
    <property type="match status" value="1"/>
</dbReference>
<organism evidence="3 4">
    <name type="scientific">Zhongshania antarctica</name>
    <dbReference type="NCBI Taxonomy" id="641702"/>
    <lineage>
        <taxon>Bacteria</taxon>
        <taxon>Pseudomonadati</taxon>
        <taxon>Pseudomonadota</taxon>
        <taxon>Gammaproteobacteria</taxon>
        <taxon>Cellvibrionales</taxon>
        <taxon>Spongiibacteraceae</taxon>
        <taxon>Zhongshania</taxon>
    </lineage>
</organism>
<keyword evidence="3" id="KW-0255">Endonuclease</keyword>
<proteinExistence type="inferred from homology"/>
<name>A0A840R6R3_9GAMM</name>
<feature type="domain" description="GIY-YIG" evidence="2">
    <location>
        <begin position="3"/>
        <end position="80"/>
    </location>
</feature>
<evidence type="ECO:0000259" key="2">
    <source>
        <dbReference type="PROSITE" id="PS50164"/>
    </source>
</evidence>
<dbReference type="AlphaFoldDB" id="A0A840R6R3"/>
<dbReference type="InterPro" id="IPR000305">
    <property type="entry name" value="GIY-YIG_endonuc"/>
</dbReference>
<accession>A0A840R6R3</accession>
<dbReference type="PANTHER" id="PTHR34477">
    <property type="entry name" value="UPF0213 PROTEIN YHBQ"/>
    <property type="match status" value="1"/>
</dbReference>
<evidence type="ECO:0000313" key="4">
    <source>
        <dbReference type="Proteomes" id="UP000536640"/>
    </source>
</evidence>
<dbReference type="PROSITE" id="PS50164">
    <property type="entry name" value="GIY_YIG"/>
    <property type="match status" value="1"/>
</dbReference>
<dbReference type="InterPro" id="IPR050190">
    <property type="entry name" value="UPF0213_domain"/>
</dbReference>
<evidence type="ECO:0000256" key="1">
    <source>
        <dbReference type="ARBA" id="ARBA00007435"/>
    </source>
</evidence>
<keyword evidence="3" id="KW-0378">Hydrolase</keyword>
<dbReference type="Pfam" id="PF01541">
    <property type="entry name" value="GIY-YIG"/>
    <property type="match status" value="1"/>
</dbReference>
<dbReference type="EMBL" id="JACHHW010000006">
    <property type="protein sequence ID" value="MBB5188051.1"/>
    <property type="molecule type" value="Genomic_DNA"/>
</dbReference>
<dbReference type="Gene3D" id="3.40.1440.10">
    <property type="entry name" value="GIY-YIG endonuclease"/>
    <property type="match status" value="1"/>
</dbReference>
<keyword evidence="3" id="KW-0540">Nuclease</keyword>
<gene>
    <name evidence="3" type="ORF">HNQ57_002330</name>
</gene>
<dbReference type="PANTHER" id="PTHR34477:SF1">
    <property type="entry name" value="UPF0213 PROTEIN YHBQ"/>
    <property type="match status" value="1"/>
</dbReference>